<evidence type="ECO:0000313" key="2">
    <source>
        <dbReference type="Proteomes" id="UP000325684"/>
    </source>
</evidence>
<dbReference type="AlphaFoldDB" id="A0A5N3P3Z3"/>
<dbReference type="EMBL" id="VCMV01000077">
    <property type="protein sequence ID" value="KAB0264361.1"/>
    <property type="molecule type" value="Genomic_DNA"/>
</dbReference>
<name>A0A5N3P3Z3_9HYPH</name>
<dbReference type="Proteomes" id="UP000325684">
    <property type="component" value="Unassembled WGS sequence"/>
</dbReference>
<dbReference type="GO" id="GO:0044780">
    <property type="term" value="P:bacterial-type flagellum assembly"/>
    <property type="evidence" value="ECO:0007669"/>
    <property type="project" value="InterPro"/>
</dbReference>
<reference evidence="1 2" key="1">
    <citation type="journal article" date="2019" name="Microorganisms">
        <title>Genome Insights into the Novel Species Microvirga brassicacearum, a Rapeseed Endophyte with Biotechnological Potential.</title>
        <authorList>
            <person name="Jimenez-Gomez A."/>
            <person name="Saati-Santamaria Z."/>
            <person name="Igual J.M."/>
            <person name="Rivas R."/>
            <person name="Mateos P.F."/>
            <person name="Garcia-Fraile P."/>
        </authorList>
    </citation>
    <scope>NUCLEOTIDE SEQUENCE [LARGE SCALE GENOMIC DNA]</scope>
    <source>
        <strain evidence="1 2">CDVBN77</strain>
    </source>
</reference>
<protein>
    <submittedName>
        <fullName evidence="1">Flagellar protein FlgN</fullName>
    </submittedName>
</protein>
<dbReference type="SUPFAM" id="SSF140566">
    <property type="entry name" value="FlgN-like"/>
    <property type="match status" value="1"/>
</dbReference>
<keyword evidence="2" id="KW-1185">Reference proteome</keyword>
<dbReference type="OrthoDB" id="7871570at2"/>
<evidence type="ECO:0000313" key="1">
    <source>
        <dbReference type="EMBL" id="KAB0264361.1"/>
    </source>
</evidence>
<accession>A0A5N3P3Z3</accession>
<organism evidence="1 2">
    <name type="scientific">Microvirga brassicacearum</name>
    <dbReference type="NCBI Taxonomy" id="2580413"/>
    <lineage>
        <taxon>Bacteria</taxon>
        <taxon>Pseudomonadati</taxon>
        <taxon>Pseudomonadota</taxon>
        <taxon>Alphaproteobacteria</taxon>
        <taxon>Hyphomicrobiales</taxon>
        <taxon>Methylobacteriaceae</taxon>
        <taxon>Microvirga</taxon>
    </lineage>
</organism>
<keyword evidence="1" id="KW-0282">Flagellum</keyword>
<dbReference type="InterPro" id="IPR036679">
    <property type="entry name" value="FlgN-like_sf"/>
</dbReference>
<comment type="caution">
    <text evidence="1">The sequence shown here is derived from an EMBL/GenBank/DDBJ whole genome shotgun (WGS) entry which is preliminary data.</text>
</comment>
<gene>
    <name evidence="1" type="ORF">FEZ63_23705</name>
</gene>
<proteinExistence type="predicted"/>
<sequence length="114" mass="12531">MLTKSLDRLAETIEQENAALLARDLTALSEFNRRKSQSLLEITRLIRSTNEGSLAGELTQRFAELREKLEINQDILARYMRAAQEVSEIISGAIHSANSDGTYSAPLTHAGASA</sequence>
<keyword evidence="1" id="KW-0969">Cilium</keyword>
<keyword evidence="1" id="KW-0966">Cell projection</keyword>